<proteinExistence type="predicted"/>
<protein>
    <submittedName>
        <fullName evidence="2">Uncharacterized protein</fullName>
    </submittedName>
</protein>
<sequence>MPFLVNFYCEMSLLTKSEEKRFPKEKEILESNKDEESEQEEARAEETILAASRGPVRVEVVTEQDGRPAKRQKIAEFTVAARRSEAQMASSATTRFRMPKTRARSKKKAQHRVVLLESSESSVDMSKGIASSADEDAVEGDDLQTLECGSLGKRMSSEKRSRSLKKADVPEPKTGEEYAKELTLDHKILEQVVEQIGETVVESREILSPQVSSGMAKPEVDKRPSAEDPKEVVVTFPDFLECNVVSLLKYLDEKREKYVVSE</sequence>
<evidence type="ECO:0000313" key="2">
    <source>
        <dbReference type="EMBL" id="OAE19719.1"/>
    </source>
</evidence>
<feature type="region of interest" description="Disordered" evidence="1">
    <location>
        <begin position="82"/>
        <end position="176"/>
    </location>
</feature>
<reference evidence="2" key="1">
    <citation type="submission" date="2016-03" db="EMBL/GenBank/DDBJ databases">
        <title>Mechanisms controlling the formation of the plant cell surface in tip-growing cells are functionally conserved among land plants.</title>
        <authorList>
            <person name="Honkanen S."/>
            <person name="Jones V.A."/>
            <person name="Morieri G."/>
            <person name="Champion C."/>
            <person name="Hetherington A.J."/>
            <person name="Kelly S."/>
            <person name="Saint-Marcoux D."/>
            <person name="Proust H."/>
            <person name="Prescott H."/>
            <person name="Dolan L."/>
        </authorList>
    </citation>
    <scope>NUCLEOTIDE SEQUENCE [LARGE SCALE GENOMIC DNA]</scope>
    <source>
        <tissue evidence="2">Whole gametophyte</tissue>
    </source>
</reference>
<comment type="caution">
    <text evidence="2">The sequence shown here is derived from an EMBL/GenBank/DDBJ whole genome shotgun (WGS) entry which is preliminary data.</text>
</comment>
<gene>
    <name evidence="2" type="ORF">AXG93_411s1250</name>
</gene>
<name>A0A176VFN5_MARPO</name>
<feature type="compositionally biased region" description="Basic and acidic residues" evidence="1">
    <location>
        <begin position="218"/>
        <end position="228"/>
    </location>
</feature>
<keyword evidence="3" id="KW-1185">Reference proteome</keyword>
<dbReference type="AlphaFoldDB" id="A0A176VFN5"/>
<feature type="region of interest" description="Disordered" evidence="1">
    <location>
        <begin position="209"/>
        <end position="228"/>
    </location>
</feature>
<feature type="compositionally biased region" description="Acidic residues" evidence="1">
    <location>
        <begin position="133"/>
        <end position="144"/>
    </location>
</feature>
<evidence type="ECO:0000313" key="3">
    <source>
        <dbReference type="Proteomes" id="UP000077202"/>
    </source>
</evidence>
<feature type="region of interest" description="Disordered" evidence="1">
    <location>
        <begin position="23"/>
        <end position="44"/>
    </location>
</feature>
<evidence type="ECO:0000256" key="1">
    <source>
        <dbReference type="SAM" id="MobiDB-lite"/>
    </source>
</evidence>
<feature type="compositionally biased region" description="Basic residues" evidence="1">
    <location>
        <begin position="97"/>
        <end position="111"/>
    </location>
</feature>
<accession>A0A176VFN5</accession>
<dbReference type="Proteomes" id="UP000077202">
    <property type="component" value="Unassembled WGS sequence"/>
</dbReference>
<feature type="compositionally biased region" description="Basic and acidic residues" evidence="1">
    <location>
        <begin position="155"/>
        <end position="176"/>
    </location>
</feature>
<feature type="compositionally biased region" description="Low complexity" evidence="1">
    <location>
        <begin position="113"/>
        <end position="123"/>
    </location>
</feature>
<dbReference type="EMBL" id="LVLJ01003789">
    <property type="protein sequence ID" value="OAE19719.1"/>
    <property type="molecule type" value="Genomic_DNA"/>
</dbReference>
<organism evidence="2 3">
    <name type="scientific">Marchantia polymorpha subsp. ruderalis</name>
    <dbReference type="NCBI Taxonomy" id="1480154"/>
    <lineage>
        <taxon>Eukaryota</taxon>
        <taxon>Viridiplantae</taxon>
        <taxon>Streptophyta</taxon>
        <taxon>Embryophyta</taxon>
        <taxon>Marchantiophyta</taxon>
        <taxon>Marchantiopsida</taxon>
        <taxon>Marchantiidae</taxon>
        <taxon>Marchantiales</taxon>
        <taxon>Marchantiaceae</taxon>
        <taxon>Marchantia</taxon>
    </lineage>
</organism>